<accession>A0A5C3PLG6</accession>
<organism evidence="2 3">
    <name type="scientific">Polyporus arcularius HHB13444</name>
    <dbReference type="NCBI Taxonomy" id="1314778"/>
    <lineage>
        <taxon>Eukaryota</taxon>
        <taxon>Fungi</taxon>
        <taxon>Dikarya</taxon>
        <taxon>Basidiomycota</taxon>
        <taxon>Agaricomycotina</taxon>
        <taxon>Agaricomycetes</taxon>
        <taxon>Polyporales</taxon>
        <taxon>Polyporaceae</taxon>
        <taxon>Polyporus</taxon>
    </lineage>
</organism>
<evidence type="ECO:0000256" key="1">
    <source>
        <dbReference type="SAM" id="MobiDB-lite"/>
    </source>
</evidence>
<feature type="compositionally biased region" description="Low complexity" evidence="1">
    <location>
        <begin position="85"/>
        <end position="99"/>
    </location>
</feature>
<dbReference type="InterPro" id="IPR009563">
    <property type="entry name" value="SSSCA1"/>
</dbReference>
<sequence length="326" mass="34253">MATVIDVSSNLGEYMLKGWVLTDRICTKCSKVPLMRSPPSSAVQVHFCVNCDPAPSTGASANAASAQSSRIAAAPKPSVPQDVHSISSTSNSSAMSRSSTPPTEVSHAPSSPPLVPLMDTAELMRRRHQSDTASTEIGKRMLKGWAMLADECPNVDCYGIPLVRPPKRGSALDPRKECVICGIVYVDGTDAFGQDGLVPMHPSPPSAATHRAAIPDSVAPASTSSAFLDKGKERAYPEPSARPVPAARELEHKAAAALPISSTSSALEASARSLELSLIVLSERLDAYTSAPFIDPTAIGQTADVISKVSQALTQVKQLLRSESQA</sequence>
<dbReference type="InterPro" id="IPR051888">
    <property type="entry name" value="UPF0148_domain"/>
</dbReference>
<protein>
    <recommendedName>
        <fullName evidence="4">Sjogrens syndrome scleroderma autoantigen 1 family protein</fullName>
    </recommendedName>
</protein>
<dbReference type="PANTHER" id="PTHR16537">
    <property type="entry name" value="SJOEGREN SYNDROME/SCLERODERMA AUTOANTIGEN 1"/>
    <property type="match status" value="1"/>
</dbReference>
<evidence type="ECO:0000313" key="3">
    <source>
        <dbReference type="Proteomes" id="UP000308197"/>
    </source>
</evidence>
<dbReference type="STRING" id="1314778.A0A5C3PLG6"/>
<gene>
    <name evidence="2" type="ORF">K466DRAFT_137013</name>
</gene>
<dbReference type="PANTHER" id="PTHR16537:SF1">
    <property type="entry name" value="PROTEIN ZNRD2"/>
    <property type="match status" value="1"/>
</dbReference>
<name>A0A5C3PLG6_9APHY</name>
<evidence type="ECO:0000313" key="2">
    <source>
        <dbReference type="EMBL" id="TFK86833.1"/>
    </source>
</evidence>
<dbReference type="InParanoid" id="A0A5C3PLG6"/>
<reference evidence="2 3" key="1">
    <citation type="journal article" date="2019" name="Nat. Ecol. Evol.">
        <title>Megaphylogeny resolves global patterns of mushroom evolution.</title>
        <authorList>
            <person name="Varga T."/>
            <person name="Krizsan K."/>
            <person name="Foldi C."/>
            <person name="Dima B."/>
            <person name="Sanchez-Garcia M."/>
            <person name="Sanchez-Ramirez S."/>
            <person name="Szollosi G.J."/>
            <person name="Szarkandi J.G."/>
            <person name="Papp V."/>
            <person name="Albert L."/>
            <person name="Andreopoulos W."/>
            <person name="Angelini C."/>
            <person name="Antonin V."/>
            <person name="Barry K.W."/>
            <person name="Bougher N.L."/>
            <person name="Buchanan P."/>
            <person name="Buyck B."/>
            <person name="Bense V."/>
            <person name="Catcheside P."/>
            <person name="Chovatia M."/>
            <person name="Cooper J."/>
            <person name="Damon W."/>
            <person name="Desjardin D."/>
            <person name="Finy P."/>
            <person name="Geml J."/>
            <person name="Haridas S."/>
            <person name="Hughes K."/>
            <person name="Justo A."/>
            <person name="Karasinski D."/>
            <person name="Kautmanova I."/>
            <person name="Kiss B."/>
            <person name="Kocsube S."/>
            <person name="Kotiranta H."/>
            <person name="LaButti K.M."/>
            <person name="Lechner B.E."/>
            <person name="Liimatainen K."/>
            <person name="Lipzen A."/>
            <person name="Lukacs Z."/>
            <person name="Mihaltcheva S."/>
            <person name="Morgado L.N."/>
            <person name="Niskanen T."/>
            <person name="Noordeloos M.E."/>
            <person name="Ohm R.A."/>
            <person name="Ortiz-Santana B."/>
            <person name="Ovrebo C."/>
            <person name="Racz N."/>
            <person name="Riley R."/>
            <person name="Savchenko A."/>
            <person name="Shiryaev A."/>
            <person name="Soop K."/>
            <person name="Spirin V."/>
            <person name="Szebenyi C."/>
            <person name="Tomsovsky M."/>
            <person name="Tulloss R.E."/>
            <person name="Uehling J."/>
            <person name="Grigoriev I.V."/>
            <person name="Vagvolgyi C."/>
            <person name="Papp T."/>
            <person name="Martin F.M."/>
            <person name="Miettinen O."/>
            <person name="Hibbett D.S."/>
            <person name="Nagy L.G."/>
        </authorList>
    </citation>
    <scope>NUCLEOTIDE SEQUENCE [LARGE SCALE GENOMIC DNA]</scope>
    <source>
        <strain evidence="2 3">HHB13444</strain>
    </source>
</reference>
<evidence type="ECO:0008006" key="4">
    <source>
        <dbReference type="Google" id="ProtNLM"/>
    </source>
</evidence>
<keyword evidence="3" id="KW-1185">Reference proteome</keyword>
<dbReference type="AlphaFoldDB" id="A0A5C3PLG6"/>
<proteinExistence type="predicted"/>
<dbReference type="Pfam" id="PF06677">
    <property type="entry name" value="Auto_anti-p27"/>
    <property type="match status" value="2"/>
</dbReference>
<dbReference type="EMBL" id="ML211181">
    <property type="protein sequence ID" value="TFK86833.1"/>
    <property type="molecule type" value="Genomic_DNA"/>
</dbReference>
<dbReference type="Proteomes" id="UP000308197">
    <property type="component" value="Unassembled WGS sequence"/>
</dbReference>
<feature type="region of interest" description="Disordered" evidence="1">
    <location>
        <begin position="68"/>
        <end position="116"/>
    </location>
</feature>